<keyword evidence="2" id="KW-1185">Reference proteome</keyword>
<dbReference type="RefSeq" id="XP_004833273.1">
    <property type="nucleotide sequence ID" value="XM_004833216.1"/>
</dbReference>
<dbReference type="Proteomes" id="UP000031512">
    <property type="component" value="Unassembled WGS sequence"/>
</dbReference>
<reference evidence="1 2" key="1">
    <citation type="journal article" date="2012" name="BMC Genomics">
        <title>Comparative genomic analysis and phylogenetic position of Theileria equi.</title>
        <authorList>
            <person name="Kappmeyer L.S."/>
            <person name="Thiagarajan M."/>
            <person name="Herndon D.R."/>
            <person name="Ramsay J.D."/>
            <person name="Caler E."/>
            <person name="Djikeng A."/>
            <person name="Gillespie J.J."/>
            <person name="Lau A.O."/>
            <person name="Roalson E.H."/>
            <person name="Silva J.C."/>
            <person name="Silva M.G."/>
            <person name="Suarez C.E."/>
            <person name="Ueti M.W."/>
            <person name="Nene V.M."/>
            <person name="Mealey R.H."/>
            <person name="Knowles D.P."/>
            <person name="Brayton K.A."/>
        </authorList>
    </citation>
    <scope>NUCLEOTIDE SEQUENCE [LARGE SCALE GENOMIC DNA]</scope>
    <source>
        <strain evidence="1 2">WA</strain>
    </source>
</reference>
<accession>L1LEQ9</accession>
<protein>
    <submittedName>
        <fullName evidence="1">Uncharacterized protein</fullName>
    </submittedName>
</protein>
<evidence type="ECO:0000313" key="1">
    <source>
        <dbReference type="EMBL" id="EKX73821.1"/>
    </source>
</evidence>
<dbReference type="EMBL" id="ACOU01000002">
    <property type="protein sequence ID" value="EKX73821.1"/>
    <property type="molecule type" value="Genomic_DNA"/>
</dbReference>
<sequence length="604" mass="67814">MSDCVRGSIWSYANIDVLNKYGYNACGHTVTPKKENTQIREFKTYIHKFPGKSLYLGGIYHNGTKQYGFKYINSCHTDLAVYYWSYDDANFCPLLIRVTKTWWSWNSDYYHEYYAQTGINTNQWTKDGIGDNVYSGFQKIINEECFKRVVVLNLSQTNNGSQYGVDGKPNSEVNPTVKIQVSGPTNVHTDYRKYIHRLSSGSMNILCTKHEGKHRPFQKFVLSTPYNEAYIYYSSKDTQHSKPLILQLGAGNDFYKLDGGEKWVHDNSIKSGELKTALDKENATHVIDISQTNGQYSCSSPSCGKNIEVDTQEGNHKYTKRGHYLQGSGQFSVSSFIGSSGNKLQTGLSSISNVTEVNVFWYPNDGSSKPLLINYQLSNEHKWYKKTKVANTWKEVSEKDLGKPTSPSDQAKIKKLLIGASSPEVTIKIEQVPGSSYISDDQTVKIDRTGAASANGYSQISHKIIGKTFIIKGITHGNKSQTVQGSTTAFSKDPLTEVSVFYSDLDSKVSKPLLLELKLQDVADYTYYEKREKANEWQLFDTERRNQCTGGPLKKKLDALYAIHFPSNLPIILWSTFGTGLSGTAVGLAMWKGPALLARLIARL</sequence>
<dbReference type="KEGG" id="beq:BEWA_038590"/>
<proteinExistence type="predicted"/>
<organism evidence="1 2">
    <name type="scientific">Theileria equi strain WA</name>
    <dbReference type="NCBI Taxonomy" id="1537102"/>
    <lineage>
        <taxon>Eukaryota</taxon>
        <taxon>Sar</taxon>
        <taxon>Alveolata</taxon>
        <taxon>Apicomplexa</taxon>
        <taxon>Aconoidasida</taxon>
        <taxon>Piroplasmida</taxon>
        <taxon>Theileriidae</taxon>
        <taxon>Theileria</taxon>
    </lineage>
</organism>
<dbReference type="AlphaFoldDB" id="L1LEQ9"/>
<dbReference type="VEuPathDB" id="PiroplasmaDB:BEWA_038590"/>
<name>L1LEQ9_THEEQ</name>
<dbReference type="GeneID" id="15803185"/>
<evidence type="ECO:0000313" key="2">
    <source>
        <dbReference type="Proteomes" id="UP000031512"/>
    </source>
</evidence>
<comment type="caution">
    <text evidence="1">The sequence shown here is derived from an EMBL/GenBank/DDBJ whole genome shotgun (WGS) entry which is preliminary data.</text>
</comment>
<gene>
    <name evidence="1" type="ORF">BEWA_038590</name>
</gene>